<comment type="caution">
    <text evidence="1">The sequence shown here is derived from an EMBL/GenBank/DDBJ whole genome shotgun (WGS) entry which is preliminary data.</text>
</comment>
<dbReference type="AlphaFoldDB" id="A0A2W0C6M4"/>
<dbReference type="RefSeq" id="WP_110821323.1">
    <property type="nucleotide sequence ID" value="NZ_PRLG01000021.1"/>
</dbReference>
<gene>
    <name evidence="1" type="ORF">PIL02S_04167</name>
</gene>
<dbReference type="OrthoDB" id="2663428at2"/>
<evidence type="ECO:0000313" key="2">
    <source>
        <dbReference type="Proteomes" id="UP000247459"/>
    </source>
</evidence>
<evidence type="ECO:0000313" key="1">
    <source>
        <dbReference type="EMBL" id="PYY27574.1"/>
    </source>
</evidence>
<accession>A0A2W0C6M4</accession>
<protein>
    <submittedName>
        <fullName evidence="1">Uncharacterized protein</fullName>
    </submittedName>
</protein>
<dbReference type="Proteomes" id="UP000247459">
    <property type="component" value="Unassembled WGS sequence"/>
</dbReference>
<reference evidence="1 2" key="1">
    <citation type="submission" date="2018-01" db="EMBL/GenBank/DDBJ databases">
        <title>Genome sequence of the PGP bacterium Paenibacillus illinoisensis E3.</title>
        <authorList>
            <person name="Rolli E."/>
            <person name="Marasco R."/>
            <person name="Bessem C."/>
            <person name="Michoud G."/>
            <person name="Gaiarsa S."/>
            <person name="Borin S."/>
            <person name="Daffonchio D."/>
        </authorList>
    </citation>
    <scope>NUCLEOTIDE SEQUENCE [LARGE SCALE GENOMIC DNA]</scope>
    <source>
        <strain evidence="1 2">E3</strain>
    </source>
</reference>
<proteinExistence type="predicted"/>
<name>A0A2W0C6M4_9BACL</name>
<sequence>MSDSREEAQAINKAMNAGEMYFKEKYDLNVEFTRHKFNPPDLGTDIGLYGYLKGDTDTEVFLLINYETLEVVTVGVPKELIKR</sequence>
<organism evidence="1 2">
    <name type="scientific">Paenibacillus illinoisensis</name>
    <dbReference type="NCBI Taxonomy" id="59845"/>
    <lineage>
        <taxon>Bacteria</taxon>
        <taxon>Bacillati</taxon>
        <taxon>Bacillota</taxon>
        <taxon>Bacilli</taxon>
        <taxon>Bacillales</taxon>
        <taxon>Paenibacillaceae</taxon>
        <taxon>Paenibacillus</taxon>
    </lineage>
</organism>
<dbReference type="EMBL" id="PRLG01000021">
    <property type="protein sequence ID" value="PYY27574.1"/>
    <property type="molecule type" value="Genomic_DNA"/>
</dbReference>